<reference evidence="2" key="1">
    <citation type="submission" date="2016-09" db="EMBL/GenBank/DDBJ databases">
        <authorList>
            <person name="Gulvik C.A."/>
        </authorList>
    </citation>
    <scope>NUCLEOTIDE SEQUENCE [LARGE SCALE GENOMIC DNA]</scope>
    <source>
        <strain evidence="2">LMG 26306</strain>
    </source>
</reference>
<organism evidence="1 2">
    <name type="scientific">Enterococcus quebecensis</name>
    <dbReference type="NCBI Taxonomy" id="903983"/>
    <lineage>
        <taxon>Bacteria</taxon>
        <taxon>Bacillati</taxon>
        <taxon>Bacillota</taxon>
        <taxon>Bacilli</taxon>
        <taxon>Lactobacillales</taxon>
        <taxon>Enterococcaceae</taxon>
        <taxon>Enterococcus</taxon>
    </lineage>
</organism>
<dbReference type="AlphaFoldDB" id="A0A1E5GQ34"/>
<name>A0A1E5GQ34_9ENTE</name>
<comment type="caution">
    <text evidence="1">The sequence shown here is derived from an EMBL/GenBank/DDBJ whole genome shotgun (WGS) entry which is preliminary data.</text>
</comment>
<protein>
    <submittedName>
        <fullName evidence="1">DUF4809 domain-containing protein</fullName>
    </submittedName>
</protein>
<evidence type="ECO:0000313" key="2">
    <source>
        <dbReference type="Proteomes" id="UP000094764"/>
    </source>
</evidence>
<dbReference type="OrthoDB" id="2199695at2"/>
<gene>
    <name evidence="1" type="ORF">BCR23_11955</name>
</gene>
<accession>A0A1E5GQ34</accession>
<dbReference type="RefSeq" id="WP_069636034.1">
    <property type="nucleotide sequence ID" value="NZ_JXKZ01000011.1"/>
</dbReference>
<dbReference type="Pfam" id="PF16067">
    <property type="entry name" value="DUF4809"/>
    <property type="match status" value="1"/>
</dbReference>
<keyword evidence="2" id="KW-1185">Reference proteome</keyword>
<sequence>MKKAIITKTVNLLDGGCNACGIIEDENYTLTIEEQVLPLDTLTVNSLVTTIVLKNGYTREYEMDVWDDYILYKKKDHQVILKEEYDYLIYSNDSSKVETKDQINDTANLLKKVNEILITIFDVEELDFIL</sequence>
<dbReference type="InterPro" id="IPR032080">
    <property type="entry name" value="DUF4809"/>
</dbReference>
<dbReference type="EMBL" id="MIKB01000018">
    <property type="protein sequence ID" value="OEG14803.1"/>
    <property type="molecule type" value="Genomic_DNA"/>
</dbReference>
<proteinExistence type="predicted"/>
<dbReference type="Proteomes" id="UP000094764">
    <property type="component" value="Unassembled WGS sequence"/>
</dbReference>
<evidence type="ECO:0000313" key="1">
    <source>
        <dbReference type="EMBL" id="OEG14803.1"/>
    </source>
</evidence>